<comment type="caution">
    <text evidence="1">The sequence shown here is derived from an EMBL/GenBank/DDBJ whole genome shotgun (WGS) entry which is preliminary data.</text>
</comment>
<evidence type="ECO:0000313" key="1">
    <source>
        <dbReference type="EMBL" id="HJG85726.1"/>
    </source>
</evidence>
<dbReference type="EMBL" id="DYUC01000015">
    <property type="protein sequence ID" value="HJG85726.1"/>
    <property type="molecule type" value="Genomic_DNA"/>
</dbReference>
<dbReference type="AlphaFoldDB" id="A0A921MKJ8"/>
<dbReference type="Proteomes" id="UP000760668">
    <property type="component" value="Unassembled WGS sequence"/>
</dbReference>
<sequence>MRAGAIVYTSCTGHTQRYAHMLGRAAELPVLELKEAGLAPNTPVIYLGWLMAGGVKGLKQARKRFDVQAVCAVGMALPEQVDREKLARDNGLDARTPLFYLRGGYAPRQLPALYKAVMAPMARTVARRPAETETDRQMKEAFAAGGCWITEEQLAPVLAWLEG</sequence>
<dbReference type="RefSeq" id="WP_294531622.1">
    <property type="nucleotide sequence ID" value="NZ_DYUC01000015.1"/>
</dbReference>
<protein>
    <recommendedName>
        <fullName evidence="3">Flavodoxin domain-containing protein</fullName>
    </recommendedName>
</protein>
<organism evidence="1 2">
    <name type="scientific">Pseudoflavonifractor capillosus</name>
    <dbReference type="NCBI Taxonomy" id="106588"/>
    <lineage>
        <taxon>Bacteria</taxon>
        <taxon>Bacillati</taxon>
        <taxon>Bacillota</taxon>
        <taxon>Clostridia</taxon>
        <taxon>Eubacteriales</taxon>
        <taxon>Oscillospiraceae</taxon>
        <taxon>Pseudoflavonifractor</taxon>
    </lineage>
</organism>
<reference evidence="1" key="2">
    <citation type="submission" date="2021-09" db="EMBL/GenBank/DDBJ databases">
        <authorList>
            <person name="Gilroy R."/>
        </authorList>
    </citation>
    <scope>NUCLEOTIDE SEQUENCE</scope>
    <source>
        <strain evidence="1">CHK179-5677</strain>
    </source>
</reference>
<gene>
    <name evidence="1" type="ORF">K8V01_01655</name>
</gene>
<evidence type="ECO:0008006" key="3">
    <source>
        <dbReference type="Google" id="ProtNLM"/>
    </source>
</evidence>
<reference evidence="1" key="1">
    <citation type="journal article" date="2021" name="PeerJ">
        <title>Extensive microbial diversity within the chicken gut microbiome revealed by metagenomics and culture.</title>
        <authorList>
            <person name="Gilroy R."/>
            <person name="Ravi A."/>
            <person name="Getino M."/>
            <person name="Pursley I."/>
            <person name="Horton D.L."/>
            <person name="Alikhan N.F."/>
            <person name="Baker D."/>
            <person name="Gharbi K."/>
            <person name="Hall N."/>
            <person name="Watson M."/>
            <person name="Adriaenssens E.M."/>
            <person name="Foster-Nyarko E."/>
            <person name="Jarju S."/>
            <person name="Secka A."/>
            <person name="Antonio M."/>
            <person name="Oren A."/>
            <person name="Chaudhuri R.R."/>
            <person name="La Ragione R."/>
            <person name="Hildebrand F."/>
            <person name="Pallen M.J."/>
        </authorList>
    </citation>
    <scope>NUCLEOTIDE SEQUENCE</scope>
    <source>
        <strain evidence="1">CHK179-5677</strain>
    </source>
</reference>
<name>A0A921MKJ8_9FIRM</name>
<evidence type="ECO:0000313" key="2">
    <source>
        <dbReference type="Proteomes" id="UP000760668"/>
    </source>
</evidence>
<accession>A0A921MKJ8</accession>
<proteinExistence type="predicted"/>